<dbReference type="GO" id="GO:0004722">
    <property type="term" value="F:protein serine/threonine phosphatase activity"/>
    <property type="evidence" value="ECO:0007669"/>
    <property type="project" value="InterPro"/>
</dbReference>
<dbReference type="Pfam" id="PF13672">
    <property type="entry name" value="PP2C_2"/>
    <property type="match status" value="1"/>
</dbReference>
<accession>A0A7K1KWI4</accession>
<dbReference type="Proteomes" id="UP000432015">
    <property type="component" value="Unassembled WGS sequence"/>
</dbReference>
<dbReference type="InterPro" id="IPR001932">
    <property type="entry name" value="PPM-type_phosphatase-like_dom"/>
</dbReference>
<dbReference type="InterPro" id="IPR036457">
    <property type="entry name" value="PPM-type-like_dom_sf"/>
</dbReference>
<evidence type="ECO:0000259" key="2">
    <source>
        <dbReference type="PROSITE" id="PS51746"/>
    </source>
</evidence>
<evidence type="ECO:0000256" key="1">
    <source>
        <dbReference type="SAM" id="MobiDB-lite"/>
    </source>
</evidence>
<keyword evidence="4" id="KW-1185">Reference proteome</keyword>
<dbReference type="PROSITE" id="PS51746">
    <property type="entry name" value="PPM_2"/>
    <property type="match status" value="1"/>
</dbReference>
<organism evidence="3 4">
    <name type="scientific">Actinomadura litoris</name>
    <dbReference type="NCBI Taxonomy" id="2678616"/>
    <lineage>
        <taxon>Bacteria</taxon>
        <taxon>Bacillati</taxon>
        <taxon>Actinomycetota</taxon>
        <taxon>Actinomycetes</taxon>
        <taxon>Streptosporangiales</taxon>
        <taxon>Thermomonosporaceae</taxon>
        <taxon>Actinomadura</taxon>
    </lineage>
</organism>
<protein>
    <submittedName>
        <fullName evidence="3">SpoIIE family protein phosphatase</fullName>
    </submittedName>
</protein>
<name>A0A7K1KWI4_9ACTN</name>
<feature type="domain" description="PPM-type phosphatase" evidence="2">
    <location>
        <begin position="7"/>
        <end position="241"/>
    </location>
</feature>
<dbReference type="AlphaFoldDB" id="A0A7K1KWI4"/>
<proteinExistence type="predicted"/>
<dbReference type="RefSeq" id="WP_156215539.1">
    <property type="nucleotide sequence ID" value="NZ_WOFH01000002.1"/>
</dbReference>
<dbReference type="InterPro" id="IPR015655">
    <property type="entry name" value="PP2C"/>
</dbReference>
<gene>
    <name evidence="3" type="ORF">GNZ18_08110</name>
</gene>
<dbReference type="SMART" id="SM00332">
    <property type="entry name" value="PP2Cc"/>
    <property type="match status" value="1"/>
</dbReference>
<reference evidence="3 4" key="1">
    <citation type="submission" date="2019-11" db="EMBL/GenBank/DDBJ databases">
        <authorList>
            <person name="Cao P."/>
        </authorList>
    </citation>
    <scope>NUCLEOTIDE SEQUENCE [LARGE SCALE GENOMIC DNA]</scope>
    <source>
        <strain evidence="3 4">NEAU-AAG5</strain>
    </source>
</reference>
<dbReference type="EMBL" id="WOFH01000002">
    <property type="protein sequence ID" value="MUN36561.1"/>
    <property type="molecule type" value="Genomic_DNA"/>
</dbReference>
<evidence type="ECO:0000313" key="3">
    <source>
        <dbReference type="EMBL" id="MUN36561.1"/>
    </source>
</evidence>
<sequence length="277" mass="28795">MTHHVLRFAAGTHTGRQRTVNEDSAFASPGLLAVADGMGGHPHGDVASRTAITVLAEAAPHRAAGREGGDPGPALASAVTDIAARLDDLGRHDPDLARMGTTLTALAWDGAGFAVAHIGDSRAYVLRGGVLERITRDHTMVQILVDEGRLTPEQAARHPRASVLVRALQSGARAQPDLYHREARPGDRYLLCSDGVSGVIPDEAIRDALDAPAPEEAVDRLVALANGAGGPDNITCVVADVVPEAADADTQSPELLGAAAHAPTGPLARLGRRLRRA</sequence>
<evidence type="ECO:0000313" key="4">
    <source>
        <dbReference type="Proteomes" id="UP000432015"/>
    </source>
</evidence>
<dbReference type="SUPFAM" id="SSF81606">
    <property type="entry name" value="PP2C-like"/>
    <property type="match status" value="1"/>
</dbReference>
<dbReference type="Gene3D" id="3.60.40.10">
    <property type="entry name" value="PPM-type phosphatase domain"/>
    <property type="match status" value="1"/>
</dbReference>
<comment type="caution">
    <text evidence="3">The sequence shown here is derived from an EMBL/GenBank/DDBJ whole genome shotgun (WGS) entry which is preliminary data.</text>
</comment>
<dbReference type="SMART" id="SM00331">
    <property type="entry name" value="PP2C_SIG"/>
    <property type="match status" value="1"/>
</dbReference>
<dbReference type="CDD" id="cd00143">
    <property type="entry name" value="PP2Cc"/>
    <property type="match status" value="1"/>
</dbReference>
<dbReference type="PANTHER" id="PTHR47992">
    <property type="entry name" value="PROTEIN PHOSPHATASE"/>
    <property type="match status" value="1"/>
</dbReference>
<feature type="region of interest" description="Disordered" evidence="1">
    <location>
        <begin position="1"/>
        <end position="22"/>
    </location>
</feature>